<dbReference type="Gene3D" id="1.25.40.10">
    <property type="entry name" value="Tetratricopeptide repeat domain"/>
    <property type="match status" value="1"/>
</dbReference>
<gene>
    <name evidence="3" type="ORF">KK488_20495</name>
</gene>
<dbReference type="AlphaFoldDB" id="A0A9X1DG52"/>
<dbReference type="PROSITE" id="PS50005">
    <property type="entry name" value="TPR"/>
    <property type="match status" value="1"/>
</dbReference>
<keyword evidence="4" id="KW-1185">Reference proteome</keyword>
<dbReference type="EMBL" id="JAHGAW010000017">
    <property type="protein sequence ID" value="MBT2189337.1"/>
    <property type="molecule type" value="Genomic_DNA"/>
</dbReference>
<evidence type="ECO:0000256" key="1">
    <source>
        <dbReference type="PROSITE-ProRule" id="PRU00339"/>
    </source>
</evidence>
<evidence type="ECO:0000313" key="3">
    <source>
        <dbReference type="EMBL" id="MBT2189337.1"/>
    </source>
</evidence>
<accession>A0A9X1DG52</accession>
<name>A0A9X1DG52_9SPHN</name>
<dbReference type="InterPro" id="IPR019734">
    <property type="entry name" value="TPR_rpt"/>
</dbReference>
<feature type="chain" id="PRO_5040943690" evidence="2">
    <location>
        <begin position="26"/>
        <end position="169"/>
    </location>
</feature>
<dbReference type="InterPro" id="IPR011990">
    <property type="entry name" value="TPR-like_helical_dom_sf"/>
</dbReference>
<keyword evidence="1" id="KW-0802">TPR repeat</keyword>
<dbReference type="SUPFAM" id="SSF48452">
    <property type="entry name" value="TPR-like"/>
    <property type="match status" value="1"/>
</dbReference>
<feature type="signal peptide" evidence="2">
    <location>
        <begin position="1"/>
        <end position="25"/>
    </location>
</feature>
<keyword evidence="2" id="KW-0732">Signal</keyword>
<reference evidence="3" key="1">
    <citation type="submission" date="2021-05" db="EMBL/GenBank/DDBJ databases">
        <title>Genome of Sphingobium sp. strain.</title>
        <authorList>
            <person name="Fan R."/>
        </authorList>
    </citation>
    <scope>NUCLEOTIDE SEQUENCE</scope>
    <source>
        <strain evidence="3">H33</strain>
    </source>
</reference>
<dbReference type="Pfam" id="PF13432">
    <property type="entry name" value="TPR_16"/>
    <property type="match status" value="1"/>
</dbReference>
<dbReference type="Proteomes" id="UP001138757">
    <property type="component" value="Unassembled WGS sequence"/>
</dbReference>
<proteinExistence type="predicted"/>
<evidence type="ECO:0000256" key="2">
    <source>
        <dbReference type="SAM" id="SignalP"/>
    </source>
</evidence>
<sequence>MRFTPASIMLAAALALSASSTLGKKADVPVPNARAVQWTVKAQEALAAGNITQARDAYETALLLAPQDPGIYMALGKIARLQKMPGKAIRYFGRALEIDPDNQTALQGEGLAMMDKGATESARETLAKLRTICKQSCASAEPLVAAIAAGAPKVAAADKVPAPRMPEAN</sequence>
<feature type="repeat" description="TPR" evidence="1">
    <location>
        <begin position="69"/>
        <end position="102"/>
    </location>
</feature>
<comment type="caution">
    <text evidence="3">The sequence shown here is derived from an EMBL/GenBank/DDBJ whole genome shotgun (WGS) entry which is preliminary data.</text>
</comment>
<organism evidence="3 4">
    <name type="scientific">Sphingobium nicotianae</name>
    <dbReference type="NCBI Taxonomy" id="2782607"/>
    <lineage>
        <taxon>Bacteria</taxon>
        <taxon>Pseudomonadati</taxon>
        <taxon>Pseudomonadota</taxon>
        <taxon>Alphaproteobacteria</taxon>
        <taxon>Sphingomonadales</taxon>
        <taxon>Sphingomonadaceae</taxon>
        <taxon>Sphingobium</taxon>
    </lineage>
</organism>
<dbReference type="SMART" id="SM00028">
    <property type="entry name" value="TPR"/>
    <property type="match status" value="2"/>
</dbReference>
<evidence type="ECO:0000313" key="4">
    <source>
        <dbReference type="Proteomes" id="UP001138757"/>
    </source>
</evidence>
<protein>
    <submittedName>
        <fullName evidence="3">Tetratricopeptide repeat protein</fullName>
    </submittedName>
</protein>